<dbReference type="STRING" id="93625.A0A409VLB5"/>
<dbReference type="Gene3D" id="3.40.50.1240">
    <property type="entry name" value="Phosphoglycerate mutase-like"/>
    <property type="match status" value="1"/>
</dbReference>
<dbReference type="SMART" id="SM00855">
    <property type="entry name" value="PGAM"/>
    <property type="match status" value="1"/>
</dbReference>
<protein>
    <recommendedName>
        <fullName evidence="5">Phosphoglycerate mutase-like protein</fullName>
    </recommendedName>
</protein>
<dbReference type="AlphaFoldDB" id="A0A409VLB5"/>
<dbReference type="PANTHER" id="PTHR48100">
    <property type="entry name" value="BROAD-SPECIFICITY PHOSPHATASE YOR283W-RELATED"/>
    <property type="match status" value="1"/>
</dbReference>
<accession>A0A409VLB5</accession>
<evidence type="ECO:0008006" key="5">
    <source>
        <dbReference type="Google" id="ProtNLM"/>
    </source>
</evidence>
<evidence type="ECO:0000313" key="4">
    <source>
        <dbReference type="Proteomes" id="UP000283269"/>
    </source>
</evidence>
<feature type="compositionally biased region" description="Polar residues" evidence="2">
    <location>
        <begin position="26"/>
        <end position="43"/>
    </location>
</feature>
<evidence type="ECO:0000256" key="1">
    <source>
        <dbReference type="PIRSR" id="PIRSR613078-2"/>
    </source>
</evidence>
<dbReference type="PANTHER" id="PTHR48100:SF15">
    <property type="entry name" value="SEDOHEPTULOSE 1,7-BISPHOSPHATASE"/>
    <property type="match status" value="1"/>
</dbReference>
<feature type="region of interest" description="Disordered" evidence="2">
    <location>
        <begin position="19"/>
        <end position="43"/>
    </location>
</feature>
<feature type="binding site" evidence="1">
    <location>
        <begin position="108"/>
        <end position="111"/>
    </location>
    <ligand>
        <name>substrate</name>
    </ligand>
</feature>
<organism evidence="3 4">
    <name type="scientific">Psilocybe cyanescens</name>
    <dbReference type="NCBI Taxonomy" id="93625"/>
    <lineage>
        <taxon>Eukaryota</taxon>
        <taxon>Fungi</taxon>
        <taxon>Dikarya</taxon>
        <taxon>Basidiomycota</taxon>
        <taxon>Agaricomycotina</taxon>
        <taxon>Agaricomycetes</taxon>
        <taxon>Agaricomycetidae</taxon>
        <taxon>Agaricales</taxon>
        <taxon>Agaricineae</taxon>
        <taxon>Strophariaceae</taxon>
        <taxon>Psilocybe</taxon>
    </lineage>
</organism>
<reference evidence="3 4" key="1">
    <citation type="journal article" date="2018" name="Evol. Lett.">
        <title>Horizontal gene cluster transfer increased hallucinogenic mushroom diversity.</title>
        <authorList>
            <person name="Reynolds H.T."/>
            <person name="Vijayakumar V."/>
            <person name="Gluck-Thaler E."/>
            <person name="Korotkin H.B."/>
            <person name="Matheny P.B."/>
            <person name="Slot J.C."/>
        </authorList>
    </citation>
    <scope>NUCLEOTIDE SEQUENCE [LARGE SCALE GENOMIC DNA]</scope>
    <source>
        <strain evidence="3 4">2631</strain>
    </source>
</reference>
<feature type="binding site" evidence="1">
    <location>
        <position position="82"/>
    </location>
    <ligand>
        <name>substrate</name>
    </ligand>
</feature>
<proteinExistence type="predicted"/>
<keyword evidence="4" id="KW-1185">Reference proteome</keyword>
<feature type="binding site" evidence="1">
    <location>
        <begin position="38"/>
        <end position="39"/>
    </location>
    <ligand>
        <name>substrate</name>
    </ligand>
</feature>
<dbReference type="InterPro" id="IPR029033">
    <property type="entry name" value="His_PPase_superfam"/>
</dbReference>
<dbReference type="Pfam" id="PF00300">
    <property type="entry name" value="His_Phos_1"/>
    <property type="match status" value="1"/>
</dbReference>
<dbReference type="InParanoid" id="A0A409VLB5"/>
<dbReference type="OrthoDB" id="4818801at2759"/>
<dbReference type="CDD" id="cd07067">
    <property type="entry name" value="HP_PGM_like"/>
    <property type="match status" value="1"/>
</dbReference>
<dbReference type="GO" id="GO:0050278">
    <property type="term" value="F:sedoheptulose-bisphosphatase activity"/>
    <property type="evidence" value="ECO:0007669"/>
    <property type="project" value="TreeGrafter"/>
</dbReference>
<name>A0A409VLB5_PSICY</name>
<dbReference type="SUPFAM" id="SSF53254">
    <property type="entry name" value="Phosphoglycerate mutase-like"/>
    <property type="match status" value="1"/>
</dbReference>
<dbReference type="FunCoup" id="A0A409VLB5">
    <property type="interactions" value="494"/>
</dbReference>
<evidence type="ECO:0000256" key="2">
    <source>
        <dbReference type="SAM" id="MobiDB-lite"/>
    </source>
</evidence>
<dbReference type="GO" id="GO:0046390">
    <property type="term" value="P:ribose phosphate biosynthetic process"/>
    <property type="evidence" value="ECO:0007669"/>
    <property type="project" value="TreeGrafter"/>
</dbReference>
<comment type="caution">
    <text evidence="3">The sequence shown here is derived from an EMBL/GenBank/DDBJ whole genome shotgun (WGS) entry which is preliminary data.</text>
</comment>
<evidence type="ECO:0000313" key="3">
    <source>
        <dbReference type="EMBL" id="PPQ67064.1"/>
    </source>
</evidence>
<sequence>MAESRPMPRLFIVRHGHRNASDSERFQGQTEWSQNGQTGRSDIPLTNTGIEQVKKMAPLLVGDGLLLDPKNICTAQVSPRQRATKTFHLLFEHTGVFPHYVLTEEVREWDYGDYEGLKPAEIKKINPTWKIWNDGCPGGESVEEMQARVDRVIKKVREYHREYKEEGKHTRDVLIVAHGHFSRVLISRWINFPLCLGTHFNVEPGSVSILSYNHDSLDEPALNGLNLATTV</sequence>
<dbReference type="InterPro" id="IPR013078">
    <property type="entry name" value="His_Pase_superF_clade-1"/>
</dbReference>
<dbReference type="InterPro" id="IPR050275">
    <property type="entry name" value="PGM_Phosphatase"/>
</dbReference>
<gene>
    <name evidence="3" type="ORF">CVT25_005665</name>
</gene>
<dbReference type="Proteomes" id="UP000283269">
    <property type="component" value="Unassembled WGS sequence"/>
</dbReference>
<dbReference type="EMBL" id="NHYD01003976">
    <property type="protein sequence ID" value="PPQ67064.1"/>
    <property type="molecule type" value="Genomic_DNA"/>
</dbReference>